<gene>
    <name evidence="6" type="ORF">ACFQ5M_05915</name>
</gene>
<dbReference type="EMBL" id="JBHTOP010000013">
    <property type="protein sequence ID" value="MFD1671624.1"/>
    <property type="molecule type" value="Genomic_DNA"/>
</dbReference>
<reference evidence="7" key="1">
    <citation type="journal article" date="2019" name="Int. J. Syst. Evol. Microbiol.">
        <title>The Global Catalogue of Microorganisms (GCM) 10K type strain sequencing project: providing services to taxonomists for standard genome sequencing and annotation.</title>
        <authorList>
            <consortium name="The Broad Institute Genomics Platform"/>
            <consortium name="The Broad Institute Genome Sequencing Center for Infectious Disease"/>
            <person name="Wu L."/>
            <person name="Ma J."/>
        </authorList>
    </citation>
    <scope>NUCLEOTIDE SEQUENCE [LARGE SCALE GENOMIC DNA]</scope>
    <source>
        <strain evidence="7">CCM 8896</strain>
    </source>
</reference>
<keyword evidence="1" id="KW-0678">Repressor</keyword>
<dbReference type="PROSITE" id="PS50937">
    <property type="entry name" value="HTH_MERR_2"/>
    <property type="match status" value="1"/>
</dbReference>
<evidence type="ECO:0000256" key="4">
    <source>
        <dbReference type="ARBA" id="ARBA00023163"/>
    </source>
</evidence>
<dbReference type="InterPro" id="IPR047057">
    <property type="entry name" value="MerR_fam"/>
</dbReference>
<feature type="domain" description="HTH merR-type" evidence="5">
    <location>
        <begin position="1"/>
        <end position="70"/>
    </location>
</feature>
<evidence type="ECO:0000313" key="6">
    <source>
        <dbReference type="EMBL" id="MFD1671624.1"/>
    </source>
</evidence>
<proteinExistence type="predicted"/>
<protein>
    <submittedName>
        <fullName evidence="6">MerR family transcriptional regulator</fullName>
    </submittedName>
</protein>
<accession>A0ABW4J5H1</accession>
<dbReference type="PANTHER" id="PTHR30204:SF69">
    <property type="entry name" value="MERR-FAMILY TRANSCRIPTIONAL REGULATOR"/>
    <property type="match status" value="1"/>
</dbReference>
<dbReference type="InterPro" id="IPR009061">
    <property type="entry name" value="DNA-bd_dom_put_sf"/>
</dbReference>
<keyword evidence="4" id="KW-0804">Transcription</keyword>
<evidence type="ECO:0000259" key="5">
    <source>
        <dbReference type="PROSITE" id="PS50937"/>
    </source>
</evidence>
<name>A0ABW4J5H1_9LACO</name>
<evidence type="ECO:0000313" key="7">
    <source>
        <dbReference type="Proteomes" id="UP001597267"/>
    </source>
</evidence>
<dbReference type="Gene3D" id="1.10.1660.10">
    <property type="match status" value="1"/>
</dbReference>
<dbReference type="Pfam" id="PF13411">
    <property type="entry name" value="MerR_1"/>
    <property type="match status" value="1"/>
</dbReference>
<dbReference type="SUPFAM" id="SSF46955">
    <property type="entry name" value="Putative DNA-binding domain"/>
    <property type="match status" value="1"/>
</dbReference>
<evidence type="ECO:0000256" key="1">
    <source>
        <dbReference type="ARBA" id="ARBA00022491"/>
    </source>
</evidence>
<dbReference type="RefSeq" id="WP_125715676.1">
    <property type="nucleotide sequence ID" value="NZ_JBHTOP010000013.1"/>
</dbReference>
<dbReference type="Proteomes" id="UP001597267">
    <property type="component" value="Unassembled WGS sequence"/>
</dbReference>
<dbReference type="InterPro" id="IPR000551">
    <property type="entry name" value="MerR-type_HTH_dom"/>
</dbReference>
<evidence type="ECO:0000256" key="2">
    <source>
        <dbReference type="ARBA" id="ARBA00023015"/>
    </source>
</evidence>
<comment type="caution">
    <text evidence="6">The sequence shown here is derived from an EMBL/GenBank/DDBJ whole genome shotgun (WGS) entry which is preliminary data.</text>
</comment>
<dbReference type="PANTHER" id="PTHR30204">
    <property type="entry name" value="REDOX-CYCLING DRUG-SENSING TRANSCRIPTIONAL ACTIVATOR SOXR"/>
    <property type="match status" value="1"/>
</dbReference>
<keyword evidence="3" id="KW-0238">DNA-binding</keyword>
<sequence>MITIQEAGKRMALSPSAIRYYDRKHLIPDVQRDEHNNRVFQERDLIWIKMVKTLHEINMPINEIRDYVTLARTGKTTLNERMVLMTKQQELLLNQMKQAELRYVMASRWINHYVNVMTDTNLDKFPDHVNKDFTETLKEGFSTELELNSSYNQ</sequence>
<keyword evidence="2" id="KW-0805">Transcription regulation</keyword>
<dbReference type="SMART" id="SM00422">
    <property type="entry name" value="HTH_MERR"/>
    <property type="match status" value="1"/>
</dbReference>
<organism evidence="6 7">
    <name type="scientific">Agrilactobacillus yilanensis</name>
    <dbReference type="NCBI Taxonomy" id="2485997"/>
    <lineage>
        <taxon>Bacteria</taxon>
        <taxon>Bacillati</taxon>
        <taxon>Bacillota</taxon>
        <taxon>Bacilli</taxon>
        <taxon>Lactobacillales</taxon>
        <taxon>Lactobacillaceae</taxon>
        <taxon>Agrilactobacillus</taxon>
    </lineage>
</organism>
<keyword evidence="7" id="KW-1185">Reference proteome</keyword>
<evidence type="ECO:0000256" key="3">
    <source>
        <dbReference type="ARBA" id="ARBA00023125"/>
    </source>
</evidence>